<feature type="transmembrane region" description="Helical" evidence="2">
    <location>
        <begin position="67"/>
        <end position="85"/>
    </location>
</feature>
<dbReference type="Proteomes" id="UP000565576">
    <property type="component" value="Unassembled WGS sequence"/>
</dbReference>
<evidence type="ECO:0008006" key="5">
    <source>
        <dbReference type="Google" id="ProtNLM"/>
    </source>
</evidence>
<evidence type="ECO:0000313" key="3">
    <source>
        <dbReference type="EMBL" id="MBB6487562.1"/>
    </source>
</evidence>
<keyword evidence="2" id="KW-0472">Membrane</keyword>
<reference evidence="3 4" key="1">
    <citation type="submission" date="2020-08" db="EMBL/GenBank/DDBJ databases">
        <title>Genomic Encyclopedia of Type Strains, Phase IV (KMG-V): Genome sequencing to study the core and pangenomes of soil and plant-associated prokaryotes.</title>
        <authorList>
            <person name="Whitman W."/>
        </authorList>
    </citation>
    <scope>NUCLEOTIDE SEQUENCE [LARGE SCALE GENOMIC DNA]</scope>
    <source>
        <strain evidence="3 4">SEMIA 4060</strain>
    </source>
</reference>
<feature type="coiled-coil region" evidence="1">
    <location>
        <begin position="91"/>
        <end position="118"/>
    </location>
</feature>
<dbReference type="InterPro" id="IPR019277">
    <property type="entry name" value="DUF2304"/>
</dbReference>
<gene>
    <name evidence="3" type="ORF">GGD46_004865</name>
</gene>
<dbReference type="AlphaFoldDB" id="A0A7X0IX57"/>
<organism evidence="3 4">
    <name type="scientific">Rhizobium lusitanum</name>
    <dbReference type="NCBI Taxonomy" id="293958"/>
    <lineage>
        <taxon>Bacteria</taxon>
        <taxon>Pseudomonadati</taxon>
        <taxon>Pseudomonadota</taxon>
        <taxon>Alphaproteobacteria</taxon>
        <taxon>Hyphomicrobiales</taxon>
        <taxon>Rhizobiaceae</taxon>
        <taxon>Rhizobium/Agrobacterium group</taxon>
        <taxon>Rhizobium</taxon>
    </lineage>
</organism>
<evidence type="ECO:0000256" key="1">
    <source>
        <dbReference type="SAM" id="Coils"/>
    </source>
</evidence>
<feature type="transmembrane region" description="Helical" evidence="2">
    <location>
        <begin position="6"/>
        <end position="26"/>
    </location>
</feature>
<feature type="transmembrane region" description="Helical" evidence="2">
    <location>
        <begin position="33"/>
        <end position="55"/>
    </location>
</feature>
<dbReference type="EMBL" id="JACHBG010000014">
    <property type="protein sequence ID" value="MBB6487562.1"/>
    <property type="molecule type" value="Genomic_DNA"/>
</dbReference>
<comment type="caution">
    <text evidence="3">The sequence shown here is derived from an EMBL/GenBank/DDBJ whole genome shotgun (WGS) entry which is preliminary data.</text>
</comment>
<evidence type="ECO:0000313" key="4">
    <source>
        <dbReference type="Proteomes" id="UP000565576"/>
    </source>
</evidence>
<dbReference type="Pfam" id="PF10066">
    <property type="entry name" value="DUF2304"/>
    <property type="match status" value="1"/>
</dbReference>
<dbReference type="RefSeq" id="WP_184708562.1">
    <property type="nucleotide sequence ID" value="NZ_JACHBG010000014.1"/>
</dbReference>
<name>A0A7X0IX57_9HYPH</name>
<keyword evidence="1" id="KW-0175">Coiled coil</keyword>
<keyword evidence="2" id="KW-1133">Transmembrane helix</keyword>
<sequence>MSSHTSPAILGFALLLLVFAYTIHLVRSGRISAHLAVTWIATELLLMLVMGIGSLRSFTRTVLGDEGAPYSLILLGALWVIFLMLESLTRISLLTNKLKNLTQEHALLKERVERIERSSSQESNA</sequence>
<protein>
    <recommendedName>
        <fullName evidence="5">DUF2304 domain-containing protein</fullName>
    </recommendedName>
</protein>
<proteinExistence type="predicted"/>
<keyword evidence="2" id="KW-0812">Transmembrane</keyword>
<accession>A0A7X0IX57</accession>
<evidence type="ECO:0000256" key="2">
    <source>
        <dbReference type="SAM" id="Phobius"/>
    </source>
</evidence>